<protein>
    <submittedName>
        <fullName evidence="3">Uncharacterized protein</fullName>
    </submittedName>
</protein>
<dbReference type="SUPFAM" id="SSF55073">
    <property type="entry name" value="Nucleotide cyclase"/>
    <property type="match status" value="1"/>
</dbReference>
<dbReference type="Gene3D" id="2.60.120.10">
    <property type="entry name" value="Jelly Rolls"/>
    <property type="match status" value="1"/>
</dbReference>
<dbReference type="Pfam" id="PF00027">
    <property type="entry name" value="cNMP_binding"/>
    <property type="match status" value="1"/>
</dbReference>
<reference evidence="3" key="1">
    <citation type="submission" date="2020-02" db="EMBL/GenBank/DDBJ databases">
        <authorList>
            <person name="Meier V. D."/>
        </authorList>
    </citation>
    <scope>NUCLEOTIDE SEQUENCE</scope>
    <source>
        <strain evidence="3">AVDCRST_MAG77</strain>
    </source>
</reference>
<proteinExistence type="predicted"/>
<dbReference type="Pfam" id="PF00990">
    <property type="entry name" value="GGDEF"/>
    <property type="match status" value="1"/>
</dbReference>
<dbReference type="InterPro" id="IPR000160">
    <property type="entry name" value="GGDEF_dom"/>
</dbReference>
<gene>
    <name evidence="3" type="ORF">AVDCRST_MAG77-1494</name>
</gene>
<dbReference type="GO" id="GO:1902201">
    <property type="term" value="P:negative regulation of bacterial-type flagellum-dependent cell motility"/>
    <property type="evidence" value="ECO:0007669"/>
    <property type="project" value="TreeGrafter"/>
</dbReference>
<dbReference type="AlphaFoldDB" id="A0A6J4HYR7"/>
<dbReference type="GO" id="GO:0005886">
    <property type="term" value="C:plasma membrane"/>
    <property type="evidence" value="ECO:0007669"/>
    <property type="project" value="TreeGrafter"/>
</dbReference>
<dbReference type="InterPro" id="IPR043128">
    <property type="entry name" value="Rev_trsase/Diguanyl_cyclase"/>
</dbReference>
<dbReference type="PROSITE" id="PS50887">
    <property type="entry name" value="GGDEF"/>
    <property type="match status" value="1"/>
</dbReference>
<evidence type="ECO:0000259" key="2">
    <source>
        <dbReference type="PROSITE" id="PS50887"/>
    </source>
</evidence>
<dbReference type="EMBL" id="CADCTC010000083">
    <property type="protein sequence ID" value="CAA9236507.1"/>
    <property type="molecule type" value="Genomic_DNA"/>
</dbReference>
<dbReference type="CDD" id="cd01949">
    <property type="entry name" value="GGDEF"/>
    <property type="match status" value="1"/>
</dbReference>
<dbReference type="SMART" id="SM00100">
    <property type="entry name" value="cNMP"/>
    <property type="match status" value="1"/>
</dbReference>
<dbReference type="InterPro" id="IPR018490">
    <property type="entry name" value="cNMP-bd_dom_sf"/>
</dbReference>
<name>A0A6J4HYR7_9CHLR</name>
<dbReference type="PROSITE" id="PS50042">
    <property type="entry name" value="CNMP_BINDING_3"/>
    <property type="match status" value="1"/>
</dbReference>
<dbReference type="SUPFAM" id="SSF51206">
    <property type="entry name" value="cAMP-binding domain-like"/>
    <property type="match status" value="1"/>
</dbReference>
<sequence length="294" mass="31445">MVRFRPGELVVRQGEPGDSIFAIVRGRVEVRVASDHAEGATAATGATGRAGDVHTDVVVSWLTPGDTVGELALLDGQPRSASCVALTPTTCLRLDRDAFRAALQRHWSLADALLQVCAQRLRTADAVIAAQAHDALTGVNNRKTLEDLYRREASRARRARQRDAALRPLGVLFADVDRFKTINDTHGHHVGDEVLRSVAATLTRAGRDTDLVGRYGGDEFVMLLPEAGTEGTEVVAGRIRAVLDTEPPGPVPFTLSLGMAVVDPKQPPPLEAILAQADRGMYADKGRLAGVAAR</sequence>
<dbReference type="InterPro" id="IPR050469">
    <property type="entry name" value="Diguanylate_Cyclase"/>
</dbReference>
<dbReference type="Gene3D" id="3.30.70.270">
    <property type="match status" value="1"/>
</dbReference>
<organism evidence="3">
    <name type="scientific">uncultured Chloroflexota bacterium</name>
    <dbReference type="NCBI Taxonomy" id="166587"/>
    <lineage>
        <taxon>Bacteria</taxon>
        <taxon>Bacillati</taxon>
        <taxon>Chloroflexota</taxon>
        <taxon>environmental samples</taxon>
    </lineage>
</organism>
<evidence type="ECO:0000259" key="1">
    <source>
        <dbReference type="PROSITE" id="PS50042"/>
    </source>
</evidence>
<dbReference type="GO" id="GO:0043709">
    <property type="term" value="P:cell adhesion involved in single-species biofilm formation"/>
    <property type="evidence" value="ECO:0007669"/>
    <property type="project" value="TreeGrafter"/>
</dbReference>
<dbReference type="SMART" id="SM00267">
    <property type="entry name" value="GGDEF"/>
    <property type="match status" value="1"/>
</dbReference>
<feature type="domain" description="Cyclic nucleotide-binding" evidence="1">
    <location>
        <begin position="1"/>
        <end position="103"/>
    </location>
</feature>
<dbReference type="InterPro" id="IPR029787">
    <property type="entry name" value="Nucleotide_cyclase"/>
</dbReference>
<evidence type="ECO:0000313" key="3">
    <source>
        <dbReference type="EMBL" id="CAA9236507.1"/>
    </source>
</evidence>
<feature type="domain" description="GGDEF" evidence="2">
    <location>
        <begin position="167"/>
        <end position="294"/>
    </location>
</feature>
<dbReference type="NCBIfam" id="TIGR00254">
    <property type="entry name" value="GGDEF"/>
    <property type="match status" value="1"/>
</dbReference>
<dbReference type="InterPro" id="IPR014710">
    <property type="entry name" value="RmlC-like_jellyroll"/>
</dbReference>
<dbReference type="PANTHER" id="PTHR45138">
    <property type="entry name" value="REGULATORY COMPONENTS OF SENSORY TRANSDUCTION SYSTEM"/>
    <property type="match status" value="1"/>
</dbReference>
<dbReference type="PANTHER" id="PTHR45138:SF9">
    <property type="entry name" value="DIGUANYLATE CYCLASE DGCM-RELATED"/>
    <property type="match status" value="1"/>
</dbReference>
<dbReference type="InterPro" id="IPR000595">
    <property type="entry name" value="cNMP-bd_dom"/>
</dbReference>
<accession>A0A6J4HYR7</accession>
<dbReference type="PRINTS" id="PR00103">
    <property type="entry name" value="CAMPKINASE"/>
</dbReference>
<dbReference type="GO" id="GO:0052621">
    <property type="term" value="F:diguanylate cyclase activity"/>
    <property type="evidence" value="ECO:0007669"/>
    <property type="project" value="TreeGrafter"/>
</dbReference>
<dbReference type="CDD" id="cd00038">
    <property type="entry name" value="CAP_ED"/>
    <property type="match status" value="1"/>
</dbReference>